<dbReference type="RefSeq" id="WP_076347952.1">
    <property type="nucleotide sequence ID" value="NZ_FTOO01000009.1"/>
</dbReference>
<dbReference type="GO" id="GO:0003700">
    <property type="term" value="F:DNA-binding transcription factor activity"/>
    <property type="evidence" value="ECO:0007669"/>
    <property type="project" value="InterPro"/>
</dbReference>
<name>A0A1N7NNK5_9BACL</name>
<dbReference type="PANTHER" id="PTHR43537">
    <property type="entry name" value="TRANSCRIPTIONAL REGULATOR, GNTR FAMILY"/>
    <property type="match status" value="1"/>
</dbReference>
<reference evidence="6" key="1">
    <citation type="submission" date="2017-01" db="EMBL/GenBank/DDBJ databases">
        <authorList>
            <person name="Varghese N."/>
            <person name="Submissions S."/>
        </authorList>
    </citation>
    <scope>NUCLEOTIDE SEQUENCE [LARGE SCALE GENOMIC DNA]</scope>
    <source>
        <strain evidence="6">DSM 16176</strain>
    </source>
</reference>
<dbReference type="Gene3D" id="1.20.120.530">
    <property type="entry name" value="GntR ligand-binding domain-like"/>
    <property type="match status" value="1"/>
</dbReference>
<dbReference type="InterPro" id="IPR036390">
    <property type="entry name" value="WH_DNA-bd_sf"/>
</dbReference>
<dbReference type="Proteomes" id="UP000186156">
    <property type="component" value="Unassembled WGS sequence"/>
</dbReference>
<protein>
    <submittedName>
        <fullName evidence="5">Transcriptional regulator, GntR family</fullName>
    </submittedName>
</protein>
<dbReference type="GO" id="GO:0003677">
    <property type="term" value="F:DNA binding"/>
    <property type="evidence" value="ECO:0007669"/>
    <property type="project" value="UniProtKB-KW"/>
</dbReference>
<proteinExistence type="predicted"/>
<organism evidence="5 6">
    <name type="scientific">Alicyclobacillus vulcanalis</name>
    <dbReference type="NCBI Taxonomy" id="252246"/>
    <lineage>
        <taxon>Bacteria</taxon>
        <taxon>Bacillati</taxon>
        <taxon>Bacillota</taxon>
        <taxon>Bacilli</taxon>
        <taxon>Bacillales</taxon>
        <taxon>Alicyclobacillaceae</taxon>
        <taxon>Alicyclobacillus</taxon>
    </lineage>
</organism>
<dbReference type="AlphaFoldDB" id="A0A1N7NNK5"/>
<feature type="domain" description="HTH gntR-type" evidence="4">
    <location>
        <begin position="9"/>
        <end position="75"/>
    </location>
</feature>
<keyword evidence="2" id="KW-0238">DNA-binding</keyword>
<dbReference type="PROSITE" id="PS50949">
    <property type="entry name" value="HTH_GNTR"/>
    <property type="match status" value="1"/>
</dbReference>
<evidence type="ECO:0000256" key="2">
    <source>
        <dbReference type="ARBA" id="ARBA00023125"/>
    </source>
</evidence>
<dbReference type="SMART" id="SM00895">
    <property type="entry name" value="FCD"/>
    <property type="match status" value="1"/>
</dbReference>
<dbReference type="InterPro" id="IPR011711">
    <property type="entry name" value="GntR_C"/>
</dbReference>
<keyword evidence="1" id="KW-0805">Transcription regulation</keyword>
<dbReference type="InterPro" id="IPR008920">
    <property type="entry name" value="TF_FadR/GntR_C"/>
</dbReference>
<evidence type="ECO:0000256" key="1">
    <source>
        <dbReference type="ARBA" id="ARBA00023015"/>
    </source>
</evidence>
<dbReference type="InterPro" id="IPR036388">
    <property type="entry name" value="WH-like_DNA-bd_sf"/>
</dbReference>
<dbReference type="PRINTS" id="PR00035">
    <property type="entry name" value="HTHGNTR"/>
</dbReference>
<dbReference type="PANTHER" id="PTHR43537:SF24">
    <property type="entry name" value="GLUCONATE OPERON TRANSCRIPTIONAL REPRESSOR"/>
    <property type="match status" value="1"/>
</dbReference>
<dbReference type="SUPFAM" id="SSF48008">
    <property type="entry name" value="GntR ligand-binding domain-like"/>
    <property type="match status" value="1"/>
</dbReference>
<keyword evidence="3" id="KW-0804">Transcription</keyword>
<dbReference type="InterPro" id="IPR000524">
    <property type="entry name" value="Tscrpt_reg_HTH_GntR"/>
</dbReference>
<gene>
    <name evidence="5" type="ORF">SAMN05421799_10952</name>
</gene>
<evidence type="ECO:0000256" key="3">
    <source>
        <dbReference type="ARBA" id="ARBA00023163"/>
    </source>
</evidence>
<accession>A0A1N7NNK5</accession>
<evidence type="ECO:0000313" key="5">
    <source>
        <dbReference type="EMBL" id="SIS99860.1"/>
    </source>
</evidence>
<dbReference type="OrthoDB" id="368257at2"/>
<evidence type="ECO:0000259" key="4">
    <source>
        <dbReference type="PROSITE" id="PS50949"/>
    </source>
</evidence>
<dbReference type="SUPFAM" id="SSF46785">
    <property type="entry name" value="Winged helix' DNA-binding domain"/>
    <property type="match status" value="1"/>
</dbReference>
<keyword evidence="6" id="KW-1185">Reference proteome</keyword>
<dbReference type="STRING" id="252246.SAMN05421799_10952"/>
<dbReference type="EMBL" id="FTOO01000009">
    <property type="protein sequence ID" value="SIS99860.1"/>
    <property type="molecule type" value="Genomic_DNA"/>
</dbReference>
<sequence length="236" mass="26652">MERGPEGVQRLGDAIADVLRYEIVMGECAAGHVLSENFLARRFGTSRSPVREALRQLAHEGLLELGRNGARVLGLSGEDVQELYDVRELVEGFAARRACRLARGQREGLAQTLLSVARDMEDAVMHGDWHRFSELDLVYHQSIVEAANHRRIMRLWHEIGKLLQLTLAIVIRMRMQRGEADMRGALAQHRALAEALLAGDEEWMARVVQSHVDESRRLLLSNARLEGSRGEEDERC</sequence>
<dbReference type="Pfam" id="PF00392">
    <property type="entry name" value="GntR"/>
    <property type="match status" value="1"/>
</dbReference>
<dbReference type="SMART" id="SM00345">
    <property type="entry name" value="HTH_GNTR"/>
    <property type="match status" value="1"/>
</dbReference>
<dbReference type="Pfam" id="PF07729">
    <property type="entry name" value="FCD"/>
    <property type="match status" value="1"/>
</dbReference>
<evidence type="ECO:0000313" key="6">
    <source>
        <dbReference type="Proteomes" id="UP000186156"/>
    </source>
</evidence>
<dbReference type="Gene3D" id="1.10.10.10">
    <property type="entry name" value="Winged helix-like DNA-binding domain superfamily/Winged helix DNA-binding domain"/>
    <property type="match status" value="1"/>
</dbReference>